<keyword evidence="2" id="KW-1003">Cell membrane</keyword>
<keyword evidence="4 7" id="KW-1133">Transmembrane helix</keyword>
<accession>A0ABU4JQQ3</accession>
<dbReference type="EMBL" id="JARUJP010000003">
    <property type="protein sequence ID" value="MDW8800286.1"/>
    <property type="molecule type" value="Genomic_DNA"/>
</dbReference>
<feature type="transmembrane region" description="Helical" evidence="7">
    <location>
        <begin position="410"/>
        <end position="431"/>
    </location>
</feature>
<feature type="transmembrane region" description="Helical" evidence="7">
    <location>
        <begin position="333"/>
        <end position="359"/>
    </location>
</feature>
<feature type="domain" description="ABC3 transporter permease C-terminal" evidence="8">
    <location>
        <begin position="243"/>
        <end position="365"/>
    </location>
</feature>
<feature type="transmembrane region" description="Helical" evidence="7">
    <location>
        <begin position="237"/>
        <end position="260"/>
    </location>
</feature>
<evidence type="ECO:0000313" key="10">
    <source>
        <dbReference type="EMBL" id="MDW8800286.1"/>
    </source>
</evidence>
<evidence type="ECO:0000256" key="7">
    <source>
        <dbReference type="SAM" id="Phobius"/>
    </source>
</evidence>
<evidence type="ECO:0000256" key="5">
    <source>
        <dbReference type="ARBA" id="ARBA00023136"/>
    </source>
</evidence>
<evidence type="ECO:0000259" key="8">
    <source>
        <dbReference type="Pfam" id="PF02687"/>
    </source>
</evidence>
<keyword evidence="5 7" id="KW-0472">Membrane</keyword>
<reference evidence="10 11" key="1">
    <citation type="submission" date="2023-04" db="EMBL/GenBank/DDBJ databases">
        <title>Clostridium tannerae sp. nov., isolated from the fecal material of an alpaca.</title>
        <authorList>
            <person name="Miller S."/>
            <person name="Hendry M."/>
            <person name="King J."/>
            <person name="Sankaranarayanan K."/>
            <person name="Lawson P.A."/>
        </authorList>
    </citation>
    <scope>NUCLEOTIDE SEQUENCE [LARGE SCALE GENOMIC DNA]</scope>
    <source>
        <strain evidence="10 11">A1-XYC3</strain>
    </source>
</reference>
<proteinExistence type="inferred from homology"/>
<dbReference type="InterPro" id="IPR003838">
    <property type="entry name" value="ABC3_permease_C"/>
</dbReference>
<evidence type="ECO:0000313" key="11">
    <source>
        <dbReference type="Proteomes" id="UP001281656"/>
    </source>
</evidence>
<evidence type="ECO:0000256" key="2">
    <source>
        <dbReference type="ARBA" id="ARBA00022475"/>
    </source>
</evidence>
<sequence length="828" mass="91514">MIDSYRKLTGKYLRATKKRTALTILGIVLSVALISTIGLFFHSMQVSQVQEAKNNYGAFHLIFQKADESLVSKIANNPKVSRYGFLSFNEPVDVTNKLKVTETAATDSALELLPYRVKEGKLPDNNKEVAIENWVLSYIDKTAKVGSIINFNNKEYKLTGILENNISNQVDNKGILLSKSNNIDKSNSMLVVEISSKTNLNTALRELKALAPKDTVAENAELLMMLGVGEGNSMNGLYLTLGIIIGIVVICTIAVIYNSFQISVVERIKQFGLLRAIGATPKQIRKLVLREATLLVLISIPLGLLFGILAVNCIIISFNIIGGDSVFPMSIDISFKVLAISGVIGLLSIYISALIPAYFAGRISPLVAISSRNSITKEKIKRRKNRLMQGILGFEGALASKNIRRNRKRYRITVFSVVISVVLFITFKSFMDMSLNITSTPNESKDMHFSVIRDYQATEENKVIDEKMVKALNNLSTVDKVYRVFDSFSFDAAISKDKEISEVKEISGIYTQVNEKSILSSSLVVYDSESLEAAKKYLSSGNIDIEKINKENGVILINKNKIFNGATKKSYMGPIADVKVGDEIELQYYDDKVEQPERKEFGKDAVKRVKVMAILDTEPFNYRGNQSGLKMISTSQVAEALSGKKDIKPVNLNIKIKDIQSEGKALNDIENVIKSDPSLKTINNIDNNRKSKTSILMMQILVYGFVVVVSLIGSVNIINTLTTNIILRKREFAALKSIGLTQKGLKKMITLEGLLYGLVGSIYGSVIGCAASYGMYIGLGSVREFPWTIPWDAIAIAAASAIVIGYISVLAPLRRIKNENLIEAIREE</sequence>
<keyword evidence="3 7" id="KW-0812">Transmembrane</keyword>
<evidence type="ECO:0000256" key="1">
    <source>
        <dbReference type="ARBA" id="ARBA00004651"/>
    </source>
</evidence>
<dbReference type="InterPro" id="IPR025857">
    <property type="entry name" value="MacB_PCD"/>
</dbReference>
<name>A0ABU4JQQ3_9CLOT</name>
<evidence type="ECO:0000256" key="4">
    <source>
        <dbReference type="ARBA" id="ARBA00022989"/>
    </source>
</evidence>
<keyword evidence="11" id="KW-1185">Reference proteome</keyword>
<feature type="transmembrane region" description="Helical" evidence="7">
    <location>
        <begin position="21"/>
        <end position="41"/>
    </location>
</feature>
<comment type="caution">
    <text evidence="10">The sequence shown here is derived from an EMBL/GenBank/DDBJ whole genome shotgun (WGS) entry which is preliminary data.</text>
</comment>
<evidence type="ECO:0000256" key="6">
    <source>
        <dbReference type="ARBA" id="ARBA00038076"/>
    </source>
</evidence>
<feature type="transmembrane region" description="Helical" evidence="7">
    <location>
        <begin position="700"/>
        <end position="727"/>
    </location>
</feature>
<feature type="domain" description="MacB-like periplasmic core" evidence="9">
    <location>
        <begin position="20"/>
        <end position="209"/>
    </location>
</feature>
<dbReference type="Pfam" id="PF02687">
    <property type="entry name" value="FtsX"/>
    <property type="match status" value="2"/>
</dbReference>
<comment type="subcellular location">
    <subcellularLocation>
        <location evidence="1">Cell membrane</location>
        <topology evidence="1">Multi-pass membrane protein</topology>
    </subcellularLocation>
</comment>
<feature type="transmembrane region" description="Helical" evidence="7">
    <location>
        <begin position="748"/>
        <end position="773"/>
    </location>
</feature>
<feature type="transmembrane region" description="Helical" evidence="7">
    <location>
        <begin position="292"/>
        <end position="321"/>
    </location>
</feature>
<dbReference type="Pfam" id="PF12704">
    <property type="entry name" value="MacB_PCD"/>
    <property type="match status" value="1"/>
</dbReference>
<dbReference type="RefSeq" id="WP_318796837.1">
    <property type="nucleotide sequence ID" value="NZ_JARUJP010000003.1"/>
</dbReference>
<evidence type="ECO:0000256" key="3">
    <source>
        <dbReference type="ARBA" id="ARBA00022692"/>
    </source>
</evidence>
<evidence type="ECO:0000259" key="9">
    <source>
        <dbReference type="Pfam" id="PF12704"/>
    </source>
</evidence>
<protein>
    <submittedName>
        <fullName evidence="10">FtsX-like permease family protein</fullName>
    </submittedName>
</protein>
<dbReference type="InterPro" id="IPR050250">
    <property type="entry name" value="Macrolide_Exporter_MacB"/>
</dbReference>
<dbReference type="Proteomes" id="UP001281656">
    <property type="component" value="Unassembled WGS sequence"/>
</dbReference>
<organism evidence="10 11">
    <name type="scientific">Clostridium tanneri</name>
    <dbReference type="NCBI Taxonomy" id="3037988"/>
    <lineage>
        <taxon>Bacteria</taxon>
        <taxon>Bacillati</taxon>
        <taxon>Bacillota</taxon>
        <taxon>Clostridia</taxon>
        <taxon>Eubacteriales</taxon>
        <taxon>Clostridiaceae</taxon>
        <taxon>Clostridium</taxon>
    </lineage>
</organism>
<dbReference type="PANTHER" id="PTHR30572:SF4">
    <property type="entry name" value="ABC TRANSPORTER PERMEASE YTRF"/>
    <property type="match status" value="1"/>
</dbReference>
<feature type="domain" description="ABC3 transporter permease C-terminal" evidence="8">
    <location>
        <begin position="705"/>
        <end position="820"/>
    </location>
</feature>
<comment type="similarity">
    <text evidence="6">Belongs to the ABC-4 integral membrane protein family.</text>
</comment>
<feature type="transmembrane region" description="Helical" evidence="7">
    <location>
        <begin position="793"/>
        <end position="813"/>
    </location>
</feature>
<gene>
    <name evidence="10" type="ORF">P8V03_03865</name>
</gene>
<dbReference type="PANTHER" id="PTHR30572">
    <property type="entry name" value="MEMBRANE COMPONENT OF TRANSPORTER-RELATED"/>
    <property type="match status" value="1"/>
</dbReference>